<reference evidence="4" key="1">
    <citation type="journal article" date="2019" name="Int. J. Syst. Evol. Microbiol.">
        <title>The Global Catalogue of Microorganisms (GCM) 10K type strain sequencing project: providing services to taxonomists for standard genome sequencing and annotation.</title>
        <authorList>
            <consortium name="The Broad Institute Genomics Platform"/>
            <consortium name="The Broad Institute Genome Sequencing Center for Infectious Disease"/>
            <person name="Wu L."/>
            <person name="Ma J."/>
        </authorList>
    </citation>
    <scope>NUCLEOTIDE SEQUENCE [LARGE SCALE GENOMIC DNA]</scope>
    <source>
        <strain evidence="4">CGMCC 1.12770</strain>
    </source>
</reference>
<dbReference type="PANTHER" id="PTHR30204:SF90">
    <property type="entry name" value="HTH-TYPE TRANSCRIPTIONAL ACTIVATOR MTA"/>
    <property type="match status" value="1"/>
</dbReference>
<proteinExistence type="predicted"/>
<dbReference type="Pfam" id="PF13411">
    <property type="entry name" value="MerR_1"/>
    <property type="match status" value="1"/>
</dbReference>
<accession>A0ABQ1Z693</accession>
<evidence type="ECO:0000259" key="2">
    <source>
        <dbReference type="PROSITE" id="PS50937"/>
    </source>
</evidence>
<dbReference type="EMBL" id="BMFU01000002">
    <property type="protein sequence ID" value="GGH51871.1"/>
    <property type="molecule type" value="Genomic_DNA"/>
</dbReference>
<feature type="domain" description="HTH merR-type" evidence="2">
    <location>
        <begin position="1"/>
        <end position="70"/>
    </location>
</feature>
<organism evidence="3 4">
    <name type="scientific">Paenibacillus silvae</name>
    <dbReference type="NCBI Taxonomy" id="1325358"/>
    <lineage>
        <taxon>Bacteria</taxon>
        <taxon>Bacillati</taxon>
        <taxon>Bacillota</taxon>
        <taxon>Bacilli</taxon>
        <taxon>Bacillales</taxon>
        <taxon>Paenibacillaceae</taxon>
        <taxon>Paenibacillus</taxon>
    </lineage>
</organism>
<dbReference type="Gene3D" id="1.10.1660.10">
    <property type="match status" value="1"/>
</dbReference>
<dbReference type="PROSITE" id="PS50937">
    <property type="entry name" value="HTH_MERR_2"/>
    <property type="match status" value="1"/>
</dbReference>
<sequence>MMLIGELAQKTNISKRTLHYYEQIELLQPTRILENKYRYYDEHAILRLQKILLLKSIGFTLEQIKELLQSKNNMKENEDWVASLNEQIELIERKKQELSRKQYYLRSTIHSIQLKGTNDLEDLLQVISKMEDRPLQEGIIQSEFSDDLQLTSREKDILQRLPVLGSNDPRTEELITIFQHIRGLMSSSPYSPEAQMVAGHLYEKALVLFDHDESLLDKYWELILPKEDGVEPVVMGMDKEFMSYVNEMIDYFLKQREDNGHAGT</sequence>
<comment type="caution">
    <text evidence="3">The sequence shown here is derived from an EMBL/GenBank/DDBJ whole genome shotgun (WGS) entry which is preliminary data.</text>
</comment>
<dbReference type="SUPFAM" id="SSF46955">
    <property type="entry name" value="Putative DNA-binding domain"/>
    <property type="match status" value="1"/>
</dbReference>
<evidence type="ECO:0000313" key="3">
    <source>
        <dbReference type="EMBL" id="GGH51871.1"/>
    </source>
</evidence>
<evidence type="ECO:0000256" key="1">
    <source>
        <dbReference type="ARBA" id="ARBA00023125"/>
    </source>
</evidence>
<gene>
    <name evidence="3" type="ORF">GCM10008014_17990</name>
</gene>
<name>A0ABQ1Z693_9BACL</name>
<keyword evidence="4" id="KW-1185">Reference proteome</keyword>
<evidence type="ECO:0000313" key="4">
    <source>
        <dbReference type="Proteomes" id="UP000652153"/>
    </source>
</evidence>
<protein>
    <recommendedName>
        <fullName evidence="2">HTH merR-type domain-containing protein</fullName>
    </recommendedName>
</protein>
<dbReference type="SMART" id="SM00422">
    <property type="entry name" value="HTH_MERR"/>
    <property type="match status" value="1"/>
</dbReference>
<dbReference type="Proteomes" id="UP000652153">
    <property type="component" value="Unassembled WGS sequence"/>
</dbReference>
<keyword evidence="1" id="KW-0238">DNA-binding</keyword>
<dbReference type="InterPro" id="IPR047057">
    <property type="entry name" value="MerR_fam"/>
</dbReference>
<dbReference type="InterPro" id="IPR000551">
    <property type="entry name" value="MerR-type_HTH_dom"/>
</dbReference>
<dbReference type="PANTHER" id="PTHR30204">
    <property type="entry name" value="REDOX-CYCLING DRUG-SENSING TRANSCRIPTIONAL ACTIVATOR SOXR"/>
    <property type="match status" value="1"/>
</dbReference>
<dbReference type="CDD" id="cd01106">
    <property type="entry name" value="HTH_TipAL-Mta"/>
    <property type="match status" value="1"/>
</dbReference>
<dbReference type="InterPro" id="IPR009061">
    <property type="entry name" value="DNA-bd_dom_put_sf"/>
</dbReference>